<protein>
    <submittedName>
        <fullName evidence="2">Aryl hydrocarbon receptor</fullName>
    </submittedName>
</protein>
<accession>A0AC35TGS9</accession>
<name>A0AC35TGS9_9BILA</name>
<reference evidence="2" key="1">
    <citation type="submission" date="2016-11" db="UniProtKB">
        <authorList>
            <consortium name="WormBaseParasite"/>
        </authorList>
    </citation>
    <scope>IDENTIFICATION</scope>
    <source>
        <strain evidence="2">KR3021</strain>
    </source>
</reference>
<evidence type="ECO:0000313" key="2">
    <source>
        <dbReference type="WBParaSite" id="RSKR_0000041300.1"/>
    </source>
</evidence>
<organism evidence="1 2">
    <name type="scientific">Rhabditophanes sp. KR3021</name>
    <dbReference type="NCBI Taxonomy" id="114890"/>
    <lineage>
        <taxon>Eukaryota</taxon>
        <taxon>Metazoa</taxon>
        <taxon>Ecdysozoa</taxon>
        <taxon>Nematoda</taxon>
        <taxon>Chromadorea</taxon>
        <taxon>Rhabditida</taxon>
        <taxon>Tylenchina</taxon>
        <taxon>Panagrolaimomorpha</taxon>
        <taxon>Strongyloidoidea</taxon>
        <taxon>Alloionematidae</taxon>
        <taxon>Rhabditophanes</taxon>
    </lineage>
</organism>
<dbReference type="WBParaSite" id="RSKR_0000041300.1">
    <property type="protein sequence ID" value="RSKR_0000041300.1"/>
    <property type="gene ID" value="RSKR_0000041300"/>
</dbReference>
<proteinExistence type="predicted"/>
<evidence type="ECO:0000313" key="1">
    <source>
        <dbReference type="Proteomes" id="UP000095286"/>
    </source>
</evidence>
<dbReference type="Proteomes" id="UP000095286">
    <property type="component" value="Unplaced"/>
</dbReference>
<sequence>MYASKRRQRNFKRIRENKQAVGTTNPSKRHRERLNGELETIASLLPYETSIITRLDKLSVLRLAVSYLQIKAHFQTTFLHPTLSNTLWLPYSHLWNPHQAVGRIPTLIDPVTRTVVPDINEFNFDSIAGKALGGFLLILNEHGDINYASENIEHYLGFHQSDILHQPIFEMIHSEDREDVKSQLSYALKSIPNITSAFDLLHIEDGKYLERSVSARFRCLLDNTCGFCRVDIKGYLTPLFGPHMQLQSTHVSAESIRLNTFGLIAVCCPFVQPLHMDMPISEDPILKSKHALDLSFIQMDSRMRAILEIDEESCMPSFYQMVYPDDEGAIVEAHSEVAKTSTSGILVYRMVGQKSGLIYWFQSSCRMFFKNGKPENIGLTHRLLTEVEGTSMLEKRGNLKSKLLSFDESLIQSPKAMITSTITRIYPLSFHSDSESI</sequence>